<organism evidence="1 2">
    <name type="scientific">Nonomuraea thailandensis</name>
    <dbReference type="NCBI Taxonomy" id="1188745"/>
    <lineage>
        <taxon>Bacteria</taxon>
        <taxon>Bacillati</taxon>
        <taxon>Actinomycetota</taxon>
        <taxon>Actinomycetes</taxon>
        <taxon>Streptosporangiales</taxon>
        <taxon>Streptosporangiaceae</taxon>
        <taxon>Nonomuraea</taxon>
    </lineage>
</organism>
<dbReference type="AlphaFoldDB" id="A0A9X2GST7"/>
<sequence>MEQRRWDIDERFTGVGDAAAMVPAVERLGEMMRTDGWVTEEPEAHLLPHLRAVPGWELLGERLLDDGFYEVRARPEEALEGVDVLRAVIRLLSVIAEPSFLVRQAGDDAYECVTGVMPGDPPGMYRSHGHLVRVIVVTGG</sequence>
<dbReference type="EMBL" id="JAMZEB010000002">
    <property type="protein sequence ID" value="MCP2361111.1"/>
    <property type="molecule type" value="Genomic_DNA"/>
</dbReference>
<protein>
    <submittedName>
        <fullName evidence="1">Uncharacterized protein</fullName>
    </submittedName>
</protein>
<accession>A0A9X2GST7</accession>
<name>A0A9X2GST7_9ACTN</name>
<gene>
    <name evidence="1" type="ORF">HD597_008131</name>
</gene>
<dbReference type="RefSeq" id="WP_253749625.1">
    <property type="nucleotide sequence ID" value="NZ_BAABKA010000002.1"/>
</dbReference>
<evidence type="ECO:0000313" key="2">
    <source>
        <dbReference type="Proteomes" id="UP001139648"/>
    </source>
</evidence>
<comment type="caution">
    <text evidence="1">The sequence shown here is derived from an EMBL/GenBank/DDBJ whole genome shotgun (WGS) entry which is preliminary data.</text>
</comment>
<evidence type="ECO:0000313" key="1">
    <source>
        <dbReference type="EMBL" id="MCP2361111.1"/>
    </source>
</evidence>
<reference evidence="1" key="1">
    <citation type="submission" date="2022-06" db="EMBL/GenBank/DDBJ databases">
        <title>Sequencing the genomes of 1000 actinobacteria strains.</title>
        <authorList>
            <person name="Klenk H.-P."/>
        </authorList>
    </citation>
    <scope>NUCLEOTIDE SEQUENCE</scope>
    <source>
        <strain evidence="1">DSM 46694</strain>
    </source>
</reference>
<proteinExistence type="predicted"/>
<keyword evidence="2" id="KW-1185">Reference proteome</keyword>
<dbReference type="Proteomes" id="UP001139648">
    <property type="component" value="Unassembled WGS sequence"/>
</dbReference>